<protein>
    <submittedName>
        <fullName evidence="1">Uncharacterized protein</fullName>
    </submittedName>
</protein>
<dbReference type="Proteomes" id="UP000184159">
    <property type="component" value="Unassembled WGS sequence"/>
</dbReference>
<evidence type="ECO:0000313" key="1">
    <source>
        <dbReference type="EMBL" id="SHF14757.1"/>
    </source>
</evidence>
<name>A0A1M4ZAC5_VIBGA</name>
<dbReference type="EMBL" id="FQUH01000006">
    <property type="protein sequence ID" value="SHF14757.1"/>
    <property type="molecule type" value="Genomic_DNA"/>
</dbReference>
<organism evidence="1 2">
    <name type="scientific">Vibrio gazogenes DSM 21264 = NBRC 103151</name>
    <dbReference type="NCBI Taxonomy" id="1123492"/>
    <lineage>
        <taxon>Bacteria</taxon>
        <taxon>Pseudomonadati</taxon>
        <taxon>Pseudomonadota</taxon>
        <taxon>Gammaproteobacteria</taxon>
        <taxon>Vibrionales</taxon>
        <taxon>Vibrionaceae</taxon>
        <taxon>Vibrio</taxon>
    </lineage>
</organism>
<accession>A0A1M4ZAC5</accession>
<dbReference type="AlphaFoldDB" id="A0A1M4ZAC5"/>
<gene>
    <name evidence="1" type="ORF">SAMN02745781_01530</name>
</gene>
<sequence>MNSFHEYISQYFLLEMTMFLPNDKITKMKKIIYSTILSISLIACGGSDGDGSYSPVNYQSNGLGFNDITNGFDVSIHLYNQLNEKQIEKGNITVTFDLNHNSTFDDGDIRIKVGNTSNVPNIYYETSWTVGDFIVEYNKAGTIMSVRPNSGVIVGSNNILTNDIGAVAYRLTTFNGGFVSNHLIFRINRAFTATHADVPLIKQSLNLISSATPFNIEFSDGVSSADYIPAKDVFSQGTFTDNRYDYTGNNNEIDLKSISIRNI</sequence>
<proteinExistence type="predicted"/>
<keyword evidence="2" id="KW-1185">Reference proteome</keyword>
<reference evidence="2" key="1">
    <citation type="submission" date="2016-11" db="EMBL/GenBank/DDBJ databases">
        <authorList>
            <person name="Varghese N."/>
            <person name="Submissions S."/>
        </authorList>
    </citation>
    <scope>NUCLEOTIDE SEQUENCE [LARGE SCALE GENOMIC DNA]</scope>
    <source>
        <strain evidence="2">DSM 21264</strain>
    </source>
</reference>
<evidence type="ECO:0000313" key="2">
    <source>
        <dbReference type="Proteomes" id="UP000184159"/>
    </source>
</evidence>